<dbReference type="SUPFAM" id="SSF56037">
    <property type="entry name" value="PheT/TilS domain"/>
    <property type="match status" value="1"/>
</dbReference>
<dbReference type="OrthoDB" id="9805455at2"/>
<dbReference type="InterPro" id="IPR041616">
    <property type="entry name" value="PheRS_beta_core"/>
</dbReference>
<evidence type="ECO:0000256" key="10">
    <source>
        <dbReference type="ARBA" id="ARBA00022842"/>
    </source>
</evidence>
<dbReference type="PROSITE" id="PS50886">
    <property type="entry name" value="TRBD"/>
    <property type="match status" value="1"/>
</dbReference>
<dbReference type="SMART" id="SM00874">
    <property type="entry name" value="B5"/>
    <property type="match status" value="1"/>
</dbReference>
<dbReference type="Pfam" id="PF03483">
    <property type="entry name" value="B3_4"/>
    <property type="match status" value="1"/>
</dbReference>
<feature type="domain" description="B5" evidence="19">
    <location>
        <begin position="404"/>
        <end position="475"/>
    </location>
</feature>
<dbReference type="InterPro" id="IPR004532">
    <property type="entry name" value="Phe-tRNA-ligase_IIc_bsu_bact"/>
</dbReference>
<dbReference type="FunFam" id="2.40.50.140:FF:000045">
    <property type="entry name" value="Phenylalanine--tRNA ligase beta subunit"/>
    <property type="match status" value="1"/>
</dbReference>
<feature type="binding site" evidence="15">
    <location>
        <position position="459"/>
    </location>
    <ligand>
        <name>Mg(2+)</name>
        <dbReference type="ChEBI" id="CHEBI:18420"/>
        <note>shared with alpha subunit</note>
    </ligand>
</feature>
<dbReference type="PROSITE" id="PS51483">
    <property type="entry name" value="B5"/>
    <property type="match status" value="1"/>
</dbReference>
<comment type="similarity">
    <text evidence="2 15">Belongs to the phenylalanyl-tRNA synthetase beta subunit family. Type 1 subfamily.</text>
</comment>
<dbReference type="GO" id="GO:0005524">
    <property type="term" value="F:ATP binding"/>
    <property type="evidence" value="ECO:0007669"/>
    <property type="project" value="UniProtKB-UniRule"/>
</dbReference>
<evidence type="ECO:0000256" key="5">
    <source>
        <dbReference type="ARBA" id="ARBA00022555"/>
    </source>
</evidence>
<dbReference type="SMART" id="SM00896">
    <property type="entry name" value="FDX-ACB"/>
    <property type="match status" value="1"/>
</dbReference>
<comment type="subcellular location">
    <subcellularLocation>
        <location evidence="1 15">Cytoplasm</location>
    </subcellularLocation>
</comment>
<dbReference type="NCBIfam" id="NF045760">
    <property type="entry name" value="YtpR"/>
    <property type="match status" value="1"/>
</dbReference>
<keyword evidence="7 15" id="KW-0479">Metal-binding</keyword>
<keyword evidence="9 15" id="KW-0067">ATP-binding</keyword>
<feature type="binding site" evidence="15">
    <location>
        <position position="453"/>
    </location>
    <ligand>
        <name>Mg(2+)</name>
        <dbReference type="ChEBI" id="CHEBI:18420"/>
        <note>shared with alpha subunit</note>
    </ligand>
</feature>
<dbReference type="GO" id="GO:0004826">
    <property type="term" value="F:phenylalanine-tRNA ligase activity"/>
    <property type="evidence" value="ECO:0007669"/>
    <property type="project" value="UniProtKB-UniRule"/>
</dbReference>
<feature type="domain" description="FDX-ACB" evidence="18">
    <location>
        <begin position="703"/>
        <end position="796"/>
    </location>
</feature>
<accession>A0A1M6EDE1</accession>
<dbReference type="SUPFAM" id="SSF46955">
    <property type="entry name" value="Putative DNA-binding domain"/>
    <property type="match status" value="1"/>
</dbReference>
<dbReference type="Gene3D" id="3.30.70.380">
    <property type="entry name" value="Ferrodoxin-fold anticodon-binding domain"/>
    <property type="match status" value="1"/>
</dbReference>
<evidence type="ECO:0000256" key="15">
    <source>
        <dbReference type="HAMAP-Rule" id="MF_00283"/>
    </source>
</evidence>
<proteinExistence type="inferred from homology"/>
<dbReference type="InterPro" id="IPR005121">
    <property type="entry name" value="Fdx_antiC-bd"/>
</dbReference>
<protein>
    <recommendedName>
        <fullName evidence="15">Phenylalanine--tRNA ligase beta subunit</fullName>
        <ecNumber evidence="15">6.1.1.20</ecNumber>
    </recommendedName>
    <alternativeName>
        <fullName evidence="15">Phenylalanyl-tRNA synthetase beta subunit</fullName>
        <shortName evidence="15">PheRS</shortName>
    </alternativeName>
</protein>
<evidence type="ECO:0000256" key="14">
    <source>
        <dbReference type="ARBA" id="ARBA00049255"/>
    </source>
</evidence>
<dbReference type="SUPFAM" id="SSF50249">
    <property type="entry name" value="Nucleic acid-binding proteins"/>
    <property type="match status" value="1"/>
</dbReference>
<dbReference type="CDD" id="cd00769">
    <property type="entry name" value="PheRS_beta_core"/>
    <property type="match status" value="1"/>
</dbReference>
<keyword evidence="4 15" id="KW-0963">Cytoplasm</keyword>
<keyword evidence="21" id="KW-1185">Reference proteome</keyword>
<dbReference type="Gene3D" id="3.30.930.10">
    <property type="entry name" value="Bira Bifunctional Protein, Domain 2"/>
    <property type="match status" value="1"/>
</dbReference>
<keyword evidence="11 16" id="KW-0694">RNA-binding</keyword>
<keyword evidence="6 15" id="KW-0436">Ligase</keyword>
<dbReference type="Gene3D" id="3.50.40.10">
    <property type="entry name" value="Phenylalanyl-trna Synthetase, Chain B, domain 3"/>
    <property type="match status" value="1"/>
</dbReference>
<dbReference type="EMBL" id="FQYO01000003">
    <property type="protein sequence ID" value="SHI83484.1"/>
    <property type="molecule type" value="Genomic_DNA"/>
</dbReference>
<evidence type="ECO:0000256" key="3">
    <source>
        <dbReference type="ARBA" id="ARBA00011209"/>
    </source>
</evidence>
<evidence type="ECO:0000256" key="6">
    <source>
        <dbReference type="ARBA" id="ARBA00022598"/>
    </source>
</evidence>
<dbReference type="InterPro" id="IPR005146">
    <property type="entry name" value="B3/B4_tRNA-bd"/>
</dbReference>
<feature type="domain" description="TRNA-binding" evidence="17">
    <location>
        <begin position="39"/>
        <end position="147"/>
    </location>
</feature>
<dbReference type="PROSITE" id="PS51447">
    <property type="entry name" value="FDX_ACB"/>
    <property type="match status" value="1"/>
</dbReference>
<keyword evidence="12 15" id="KW-0648">Protein biosynthesis</keyword>
<dbReference type="Gene3D" id="3.30.56.10">
    <property type="match status" value="2"/>
</dbReference>
<reference evidence="20 21" key="1">
    <citation type="submission" date="2016-11" db="EMBL/GenBank/DDBJ databases">
        <authorList>
            <person name="Jaros S."/>
            <person name="Januszkiewicz K."/>
            <person name="Wedrychowicz H."/>
        </authorList>
    </citation>
    <scope>NUCLEOTIDE SEQUENCE [LARGE SCALE GENOMIC DNA]</scope>
    <source>
        <strain evidence="20 21">DSM 100565</strain>
    </source>
</reference>
<dbReference type="RefSeq" id="WP_073329246.1">
    <property type="nucleotide sequence ID" value="NZ_FQYO01000003.1"/>
</dbReference>
<evidence type="ECO:0000256" key="1">
    <source>
        <dbReference type="ARBA" id="ARBA00004496"/>
    </source>
</evidence>
<dbReference type="STRING" id="1447782.SAMN05444417_1947"/>
<feature type="binding site" evidence="15">
    <location>
        <position position="463"/>
    </location>
    <ligand>
        <name>Mg(2+)</name>
        <dbReference type="ChEBI" id="CHEBI:18420"/>
        <note>shared with alpha subunit</note>
    </ligand>
</feature>
<dbReference type="InterPro" id="IPR045864">
    <property type="entry name" value="aa-tRNA-synth_II/BPL/LPL"/>
</dbReference>
<keyword evidence="8 15" id="KW-0547">Nucleotide-binding</keyword>
<evidence type="ECO:0000256" key="16">
    <source>
        <dbReference type="PROSITE-ProRule" id="PRU00209"/>
    </source>
</evidence>
<dbReference type="Proteomes" id="UP000184292">
    <property type="component" value="Unassembled WGS sequence"/>
</dbReference>
<dbReference type="PANTHER" id="PTHR10947">
    <property type="entry name" value="PHENYLALANYL-TRNA SYNTHETASE BETA CHAIN AND LEUCINE-RICH REPEAT-CONTAINING PROTEIN 47"/>
    <property type="match status" value="1"/>
</dbReference>
<evidence type="ECO:0000256" key="11">
    <source>
        <dbReference type="ARBA" id="ARBA00022884"/>
    </source>
</evidence>
<dbReference type="GO" id="GO:0000287">
    <property type="term" value="F:magnesium ion binding"/>
    <property type="evidence" value="ECO:0007669"/>
    <property type="project" value="UniProtKB-UniRule"/>
</dbReference>
<dbReference type="InterPro" id="IPR009061">
    <property type="entry name" value="DNA-bd_dom_put_sf"/>
</dbReference>
<gene>
    <name evidence="15" type="primary">pheT</name>
    <name evidence="20" type="ORF">SAMN05444417_1947</name>
</gene>
<evidence type="ECO:0000256" key="9">
    <source>
        <dbReference type="ARBA" id="ARBA00022840"/>
    </source>
</evidence>
<evidence type="ECO:0000313" key="20">
    <source>
        <dbReference type="EMBL" id="SHI83484.1"/>
    </source>
</evidence>
<evidence type="ECO:0000259" key="19">
    <source>
        <dbReference type="PROSITE" id="PS51483"/>
    </source>
</evidence>
<dbReference type="PANTHER" id="PTHR10947:SF0">
    <property type="entry name" value="PHENYLALANINE--TRNA LIGASE BETA SUBUNIT"/>
    <property type="match status" value="1"/>
</dbReference>
<dbReference type="InterPro" id="IPR033714">
    <property type="entry name" value="tRNA_bind_bactPheRS"/>
</dbReference>
<evidence type="ECO:0000256" key="2">
    <source>
        <dbReference type="ARBA" id="ARBA00008653"/>
    </source>
</evidence>
<dbReference type="InterPro" id="IPR045060">
    <property type="entry name" value="Phe-tRNA-ligase_IIc_bsu"/>
</dbReference>
<dbReference type="GO" id="GO:0006432">
    <property type="term" value="P:phenylalanyl-tRNA aminoacylation"/>
    <property type="evidence" value="ECO:0007669"/>
    <property type="project" value="UniProtKB-UniRule"/>
</dbReference>
<evidence type="ECO:0000256" key="12">
    <source>
        <dbReference type="ARBA" id="ARBA00022917"/>
    </source>
</evidence>
<dbReference type="Gene3D" id="2.40.50.140">
    <property type="entry name" value="Nucleic acid-binding proteins"/>
    <property type="match status" value="1"/>
</dbReference>
<dbReference type="InterPro" id="IPR002547">
    <property type="entry name" value="tRNA-bd_dom"/>
</dbReference>
<dbReference type="InterPro" id="IPR012340">
    <property type="entry name" value="NA-bd_OB-fold"/>
</dbReference>
<dbReference type="EC" id="6.1.1.20" evidence="15"/>
<dbReference type="GO" id="GO:0009328">
    <property type="term" value="C:phenylalanine-tRNA ligase complex"/>
    <property type="evidence" value="ECO:0007669"/>
    <property type="project" value="TreeGrafter"/>
</dbReference>
<comment type="catalytic activity">
    <reaction evidence="14 15">
        <text>tRNA(Phe) + L-phenylalanine + ATP = L-phenylalanyl-tRNA(Phe) + AMP + diphosphate + H(+)</text>
        <dbReference type="Rhea" id="RHEA:19413"/>
        <dbReference type="Rhea" id="RHEA-COMP:9668"/>
        <dbReference type="Rhea" id="RHEA-COMP:9699"/>
        <dbReference type="ChEBI" id="CHEBI:15378"/>
        <dbReference type="ChEBI" id="CHEBI:30616"/>
        <dbReference type="ChEBI" id="CHEBI:33019"/>
        <dbReference type="ChEBI" id="CHEBI:58095"/>
        <dbReference type="ChEBI" id="CHEBI:78442"/>
        <dbReference type="ChEBI" id="CHEBI:78531"/>
        <dbReference type="ChEBI" id="CHEBI:456215"/>
        <dbReference type="EC" id="6.1.1.20"/>
    </reaction>
</comment>
<keyword evidence="13 15" id="KW-0030">Aminoacyl-tRNA synthetase</keyword>
<dbReference type="InterPro" id="IPR020825">
    <property type="entry name" value="Phe-tRNA_synthase-like_B3/B4"/>
</dbReference>
<evidence type="ECO:0000256" key="7">
    <source>
        <dbReference type="ARBA" id="ARBA00022723"/>
    </source>
</evidence>
<dbReference type="SMART" id="SM00873">
    <property type="entry name" value="B3_4"/>
    <property type="match status" value="1"/>
</dbReference>
<dbReference type="SUPFAM" id="SSF54991">
    <property type="entry name" value="Anticodon-binding domain of PheRS"/>
    <property type="match status" value="1"/>
</dbReference>
<keyword evidence="10 15" id="KW-0460">Magnesium</keyword>
<evidence type="ECO:0000256" key="4">
    <source>
        <dbReference type="ARBA" id="ARBA00022490"/>
    </source>
</evidence>
<sequence length="797" mass="84423">MKFTLSWLKDHLDTQASVAEIADALTDLGLEVEGIENPAERLKDFVIGKVTHAEKHPDADKLKVCKVDLPGGETQIICGAPNARAGITVVVARPGTYVPGIDTTIGVGRIRGIESHGMMCSEREMELSDEHEGIIELPSGEVGQSYPDWLAAHDPAKVDPVIEIAITPNRGDALGVRGIARDLAARGLGTLRPRPQAAFEATFPCPIGVEIAPEALDVAPHFVGRVIRGVKNGPSPQWLQDRLRAIGLRPISFLVDVTNFFTYDRNRPLHVFDAAKVRGGLRVHLAQGGETIEALDERTYTLQPGMVVISDETGPESLAGIMGGEATGVTGETVDVFVESAFWDPVRVAHTGRALKINSDARYRFERGVDPAFTAEGCDLACAMILDHAGGEVSEIVVAGAAPDMSRAYRLDPARVVSLVGMEIPAETQRATLEALGFVMDGDMARVPSWRSDVQGEADLVEEVARIASLTKLKGRPLPVPAGLPAPVLTPMQLRAGTARRSAAALGYNECVTYSFIDRAGAALFGGGDDATRLENPISSDMSHMRPSLLPGLLRAAARNQARGMTDFALFELGDAFAGGEPGEQGSQLAGILVGRTGPKDVHGESRPVDTFDAKADAEALLAAMGAPAKAQILRGGEGWWHPGRHGRVCLGPKKVLATFGELHPAVLGAMDVKGPVVAWVIDPAAIPLPRSTGATRARLAASDLQPVERDFAFVLDRDVAAADVANAAAGADKALIDEVRVFDQFEGGALGEGRKSLAITVRLQPRGATLTEAEIEAVGRKVVEKVEKATGGTLRG</sequence>
<feature type="binding site" evidence="15">
    <location>
        <position position="462"/>
    </location>
    <ligand>
        <name>Mg(2+)</name>
        <dbReference type="ChEBI" id="CHEBI:18420"/>
        <note>shared with alpha subunit</note>
    </ligand>
</feature>
<evidence type="ECO:0000256" key="8">
    <source>
        <dbReference type="ARBA" id="ARBA00022741"/>
    </source>
</evidence>
<dbReference type="Pfam" id="PF17759">
    <property type="entry name" value="tRNA_synthFbeta"/>
    <property type="match status" value="1"/>
</dbReference>
<evidence type="ECO:0000259" key="18">
    <source>
        <dbReference type="PROSITE" id="PS51447"/>
    </source>
</evidence>
<dbReference type="HAMAP" id="MF_00283">
    <property type="entry name" value="Phe_tRNA_synth_beta1"/>
    <property type="match status" value="1"/>
</dbReference>
<dbReference type="Pfam" id="PF03484">
    <property type="entry name" value="B5"/>
    <property type="match status" value="1"/>
</dbReference>
<dbReference type="InterPro" id="IPR005147">
    <property type="entry name" value="tRNA_synthase_B5-dom"/>
</dbReference>
<dbReference type="NCBIfam" id="TIGR00472">
    <property type="entry name" value="pheT_bact"/>
    <property type="match status" value="1"/>
</dbReference>
<name>A0A1M6EDE1_9RHOB</name>
<evidence type="ECO:0000256" key="13">
    <source>
        <dbReference type="ARBA" id="ARBA00023146"/>
    </source>
</evidence>
<dbReference type="SUPFAM" id="SSF55681">
    <property type="entry name" value="Class II aaRS and biotin synthetases"/>
    <property type="match status" value="1"/>
</dbReference>
<comment type="subunit">
    <text evidence="3 15">Tetramer of two alpha and two beta subunits.</text>
</comment>
<evidence type="ECO:0000313" key="21">
    <source>
        <dbReference type="Proteomes" id="UP000184292"/>
    </source>
</evidence>
<evidence type="ECO:0000259" key="17">
    <source>
        <dbReference type="PROSITE" id="PS50886"/>
    </source>
</evidence>
<dbReference type="InterPro" id="IPR036690">
    <property type="entry name" value="Fdx_antiC-bd_sf"/>
</dbReference>
<dbReference type="AlphaFoldDB" id="A0A1M6EDE1"/>
<comment type="cofactor">
    <cofactor evidence="15">
        <name>Mg(2+)</name>
        <dbReference type="ChEBI" id="CHEBI:18420"/>
    </cofactor>
    <text evidence="15">Binds 2 magnesium ions per tetramer.</text>
</comment>
<organism evidence="20 21">
    <name type="scientific">Wenxinia saemankumensis</name>
    <dbReference type="NCBI Taxonomy" id="1447782"/>
    <lineage>
        <taxon>Bacteria</taxon>
        <taxon>Pseudomonadati</taxon>
        <taxon>Pseudomonadota</taxon>
        <taxon>Alphaproteobacteria</taxon>
        <taxon>Rhodobacterales</taxon>
        <taxon>Roseobacteraceae</taxon>
        <taxon>Wenxinia</taxon>
    </lineage>
</organism>
<dbReference type="Pfam" id="PF01588">
    <property type="entry name" value="tRNA_bind"/>
    <property type="match status" value="1"/>
</dbReference>
<dbReference type="GO" id="GO:0000049">
    <property type="term" value="F:tRNA binding"/>
    <property type="evidence" value="ECO:0007669"/>
    <property type="project" value="UniProtKB-UniRule"/>
</dbReference>
<dbReference type="Pfam" id="PF03147">
    <property type="entry name" value="FDX-ACB"/>
    <property type="match status" value="1"/>
</dbReference>
<keyword evidence="5 16" id="KW-0820">tRNA-binding</keyword>
<dbReference type="CDD" id="cd02796">
    <property type="entry name" value="tRNA_bind_bactPheRS"/>
    <property type="match status" value="1"/>
</dbReference>